<name>A0A8H3R272_9GLOM</name>
<dbReference type="AlphaFoldDB" id="A0A8H3R272"/>
<dbReference type="OrthoDB" id="2448891at2759"/>
<dbReference type="InterPro" id="IPR052980">
    <property type="entry name" value="Crinkler_effector"/>
</dbReference>
<gene>
    <name evidence="1" type="ORF">RCL2_002657600</name>
</gene>
<evidence type="ECO:0000313" key="2">
    <source>
        <dbReference type="Proteomes" id="UP000615446"/>
    </source>
</evidence>
<evidence type="ECO:0000313" key="1">
    <source>
        <dbReference type="EMBL" id="GET00103.1"/>
    </source>
</evidence>
<organism evidence="1 2">
    <name type="scientific">Rhizophagus clarus</name>
    <dbReference type="NCBI Taxonomy" id="94130"/>
    <lineage>
        <taxon>Eukaryota</taxon>
        <taxon>Fungi</taxon>
        <taxon>Fungi incertae sedis</taxon>
        <taxon>Mucoromycota</taxon>
        <taxon>Glomeromycotina</taxon>
        <taxon>Glomeromycetes</taxon>
        <taxon>Glomerales</taxon>
        <taxon>Glomeraceae</taxon>
        <taxon>Rhizophagus</taxon>
    </lineage>
</organism>
<evidence type="ECO:0008006" key="3">
    <source>
        <dbReference type="Google" id="ProtNLM"/>
    </source>
</evidence>
<dbReference type="PANTHER" id="PTHR33129:SF1">
    <property type="entry name" value="ATP-BINDING PROTEIN"/>
    <property type="match status" value="1"/>
</dbReference>
<dbReference type="EMBL" id="BLAL01000285">
    <property type="protein sequence ID" value="GET00103.1"/>
    <property type="molecule type" value="Genomic_DNA"/>
</dbReference>
<accession>A0A8H3R272</accession>
<comment type="caution">
    <text evidence="1">The sequence shown here is derived from an EMBL/GenBank/DDBJ whole genome shotgun (WGS) entry which is preliminary data.</text>
</comment>
<sequence>MNLFKPIWFQIESHYHANKITELSGNDFIDLIEEISKKEKLTCSPTSLTLYTKKKTDSQLITLNNEIFKGCQNNFNNLTGRYEIDEDNPIRVKLPGMACNLDEHPANLLTVESEVTDFWEQLTNAKIISKLSKNSKNDEFSDLKEYVTVKDGYIHLNVGVTIDSNGTLYHNGETTDLELPSRLMNNLKLVLPKDTYFLGEKQKYGSIVYIRRCYLALIELIEESRHGPNDPAYSGCTITGTPGIGKTFFALFLFFYIRNKYPSATIIWRADQATCYQFSPDGKVKKGDRYQFQNALHDRNNFYLVDAQVLEEQKAYMLHFTSPKKERSNEAVKSPGFTTYFMPIWDQEEIFTLWSEVFKDKKDSSGQEFSLQVVKDLLNKWGPIPRSVLAKWNDTTYQNQYIGLVEKVDLEKCMDSINHDGMPKGDSISGKLIHLDVDSSFTNMKYRFATNELASNLIDEYESKTRNSIRNFIVCGRDFPETASFRGHLFEDYSHRKLCKGGSFKVRCLMENVVTEITEKDIIERKNSIYTTLEDIREDCYNRPKSKSNISVDSFVYKDDNTLDLYQITISTNHGIKVHGLREIRNFLGKHRVINVYFVVPSMIFKSYPFQDYQTVRGKKMKKLPKWIDNITQYALEIDMQGSEQCKRRADSVDLSIKKAKYNSNN</sequence>
<dbReference type="Proteomes" id="UP000615446">
    <property type="component" value="Unassembled WGS sequence"/>
</dbReference>
<proteinExistence type="predicted"/>
<dbReference type="PANTHER" id="PTHR33129">
    <property type="entry name" value="PROTEIN KINASE DOMAIN-CONTAINING PROTEIN-RELATED"/>
    <property type="match status" value="1"/>
</dbReference>
<reference evidence="1" key="1">
    <citation type="submission" date="2019-10" db="EMBL/GenBank/DDBJ databases">
        <title>Conservation and host-specific expression of non-tandemly repeated heterogenous ribosome RNA gene in arbuscular mycorrhizal fungi.</title>
        <authorList>
            <person name="Maeda T."/>
            <person name="Kobayashi Y."/>
            <person name="Nakagawa T."/>
            <person name="Ezawa T."/>
            <person name="Yamaguchi K."/>
            <person name="Bino T."/>
            <person name="Nishimoto Y."/>
            <person name="Shigenobu S."/>
            <person name="Kawaguchi M."/>
        </authorList>
    </citation>
    <scope>NUCLEOTIDE SEQUENCE</scope>
    <source>
        <strain evidence="1">HR1</strain>
    </source>
</reference>
<protein>
    <recommendedName>
        <fullName evidence="3">Crinkler effector protein N-terminal domain-containing protein</fullName>
    </recommendedName>
</protein>